<dbReference type="CDD" id="cd00383">
    <property type="entry name" value="trans_reg_C"/>
    <property type="match status" value="1"/>
</dbReference>
<dbReference type="Pfam" id="PF00072">
    <property type="entry name" value="Response_reg"/>
    <property type="match status" value="1"/>
</dbReference>
<keyword evidence="1" id="KW-0597">Phosphoprotein</keyword>
<dbReference type="Gene3D" id="3.40.50.2300">
    <property type="match status" value="1"/>
</dbReference>
<keyword evidence="4" id="KW-0238">DNA-binding</keyword>
<dbReference type="InterPro" id="IPR001867">
    <property type="entry name" value="OmpR/PhoB-type_DNA-bd"/>
</dbReference>
<dbReference type="PANTHER" id="PTHR48111:SF22">
    <property type="entry name" value="REGULATOR OF RPOS"/>
    <property type="match status" value="1"/>
</dbReference>
<evidence type="ECO:0000256" key="2">
    <source>
        <dbReference type="ARBA" id="ARBA00023012"/>
    </source>
</evidence>
<keyword evidence="3" id="KW-0805">Transcription regulation</keyword>
<dbReference type="CDD" id="cd19935">
    <property type="entry name" value="REC_OmpR_CusR-like"/>
    <property type="match status" value="1"/>
</dbReference>
<feature type="domain" description="OmpR/PhoB-type" evidence="7">
    <location>
        <begin position="127"/>
        <end position="224"/>
    </location>
</feature>
<evidence type="ECO:0000313" key="8">
    <source>
        <dbReference type="EMBL" id="OIR03373.1"/>
    </source>
</evidence>
<dbReference type="Pfam" id="PF00486">
    <property type="entry name" value="Trans_reg_C"/>
    <property type="match status" value="1"/>
</dbReference>
<dbReference type="EMBL" id="MLJW01000067">
    <property type="protein sequence ID" value="OIR03373.1"/>
    <property type="molecule type" value="Genomic_DNA"/>
</dbReference>
<dbReference type="SUPFAM" id="SSF52172">
    <property type="entry name" value="CheY-like"/>
    <property type="match status" value="1"/>
</dbReference>
<dbReference type="InterPro" id="IPR039420">
    <property type="entry name" value="WalR-like"/>
</dbReference>
<dbReference type="SMART" id="SM00862">
    <property type="entry name" value="Trans_reg_C"/>
    <property type="match status" value="1"/>
</dbReference>
<dbReference type="FunFam" id="3.40.50.2300:FF:000001">
    <property type="entry name" value="DNA-binding response regulator PhoB"/>
    <property type="match status" value="1"/>
</dbReference>
<dbReference type="PANTHER" id="PTHR48111">
    <property type="entry name" value="REGULATOR OF RPOS"/>
    <property type="match status" value="1"/>
</dbReference>
<dbReference type="GO" id="GO:0000156">
    <property type="term" value="F:phosphorelay response regulator activity"/>
    <property type="evidence" value="ECO:0007669"/>
    <property type="project" value="TreeGrafter"/>
</dbReference>
<dbReference type="AlphaFoldDB" id="A0A1J5SGT5"/>
<dbReference type="InterPro" id="IPR016032">
    <property type="entry name" value="Sig_transdc_resp-reg_C-effctor"/>
</dbReference>
<dbReference type="Gene3D" id="1.10.10.10">
    <property type="entry name" value="Winged helix-like DNA-binding domain superfamily/Winged helix DNA-binding domain"/>
    <property type="match status" value="1"/>
</dbReference>
<sequence length="230" mass="25994">MRVLIIEDNRDLASNMFDFLETKGHVVDAAGDGITGMHLALVNEYDAIVLDLMLPGMDGITLCRKLREEGGKDTPVLMITARDSLEDKIAGLEAGADDYLVKPAELREVELRLRVLFRRGGDHTQKQKKLTVEDLTLDPFTCSVKRGTKAIDLPPIPYRILEILMSRSPQVVNREDIEHIVWGEGRPDSDSLRAHVHLLRELIDKPFERKLLRTMRGFGYQLVSPDVPDQ</sequence>
<dbReference type="SUPFAM" id="SSF46894">
    <property type="entry name" value="C-terminal effector domain of the bipartite response regulators"/>
    <property type="match status" value="1"/>
</dbReference>
<dbReference type="SMART" id="SM00448">
    <property type="entry name" value="REC"/>
    <property type="match status" value="1"/>
</dbReference>
<organism evidence="8">
    <name type="scientific">mine drainage metagenome</name>
    <dbReference type="NCBI Taxonomy" id="410659"/>
    <lineage>
        <taxon>unclassified sequences</taxon>
        <taxon>metagenomes</taxon>
        <taxon>ecological metagenomes</taxon>
    </lineage>
</organism>
<gene>
    <name evidence="8" type="primary">mprA_10</name>
    <name evidence="8" type="ORF">GALL_146460</name>
</gene>
<comment type="caution">
    <text evidence="8">The sequence shown here is derived from an EMBL/GenBank/DDBJ whole genome shotgun (WGS) entry which is preliminary data.</text>
</comment>
<reference evidence="8" key="1">
    <citation type="submission" date="2016-10" db="EMBL/GenBank/DDBJ databases">
        <title>Sequence of Gallionella enrichment culture.</title>
        <authorList>
            <person name="Poehlein A."/>
            <person name="Muehling M."/>
            <person name="Daniel R."/>
        </authorList>
    </citation>
    <scope>NUCLEOTIDE SEQUENCE</scope>
</reference>
<dbReference type="GO" id="GO:0006355">
    <property type="term" value="P:regulation of DNA-templated transcription"/>
    <property type="evidence" value="ECO:0007669"/>
    <property type="project" value="InterPro"/>
</dbReference>
<dbReference type="PROSITE" id="PS50110">
    <property type="entry name" value="RESPONSE_REGULATORY"/>
    <property type="match status" value="1"/>
</dbReference>
<name>A0A1J5SGT5_9ZZZZ</name>
<feature type="domain" description="Response regulatory" evidence="6">
    <location>
        <begin position="2"/>
        <end position="117"/>
    </location>
</feature>
<dbReference type="InterPro" id="IPR001789">
    <property type="entry name" value="Sig_transdc_resp-reg_receiver"/>
</dbReference>
<dbReference type="PROSITE" id="PS51755">
    <property type="entry name" value="OMPR_PHOB"/>
    <property type="match status" value="1"/>
</dbReference>
<evidence type="ECO:0000259" key="7">
    <source>
        <dbReference type="PROSITE" id="PS51755"/>
    </source>
</evidence>
<evidence type="ECO:0000256" key="3">
    <source>
        <dbReference type="ARBA" id="ARBA00023015"/>
    </source>
</evidence>
<proteinExistence type="predicted"/>
<evidence type="ECO:0000256" key="4">
    <source>
        <dbReference type="ARBA" id="ARBA00023125"/>
    </source>
</evidence>
<dbReference type="InterPro" id="IPR011006">
    <property type="entry name" value="CheY-like_superfamily"/>
</dbReference>
<keyword evidence="5" id="KW-0804">Transcription</keyword>
<dbReference type="GO" id="GO:0000976">
    <property type="term" value="F:transcription cis-regulatory region binding"/>
    <property type="evidence" value="ECO:0007669"/>
    <property type="project" value="TreeGrafter"/>
</dbReference>
<keyword evidence="2" id="KW-0902">Two-component regulatory system</keyword>
<evidence type="ECO:0000256" key="5">
    <source>
        <dbReference type="ARBA" id="ARBA00023163"/>
    </source>
</evidence>
<accession>A0A1J5SGT5</accession>
<dbReference type="GO" id="GO:0005829">
    <property type="term" value="C:cytosol"/>
    <property type="evidence" value="ECO:0007669"/>
    <property type="project" value="TreeGrafter"/>
</dbReference>
<dbReference type="GO" id="GO:0032993">
    <property type="term" value="C:protein-DNA complex"/>
    <property type="evidence" value="ECO:0007669"/>
    <property type="project" value="TreeGrafter"/>
</dbReference>
<dbReference type="InterPro" id="IPR036388">
    <property type="entry name" value="WH-like_DNA-bd_sf"/>
</dbReference>
<evidence type="ECO:0000256" key="1">
    <source>
        <dbReference type="ARBA" id="ARBA00022553"/>
    </source>
</evidence>
<protein>
    <submittedName>
        <fullName evidence="8">Response regulator MprA</fullName>
    </submittedName>
</protein>
<evidence type="ECO:0000259" key="6">
    <source>
        <dbReference type="PROSITE" id="PS50110"/>
    </source>
</evidence>
<dbReference type="Gene3D" id="6.10.250.690">
    <property type="match status" value="1"/>
</dbReference>